<organism evidence="2 3">
    <name type="scientific">Clostridium disporicum</name>
    <dbReference type="NCBI Taxonomy" id="84024"/>
    <lineage>
        <taxon>Bacteria</taxon>
        <taxon>Bacillati</taxon>
        <taxon>Bacillota</taxon>
        <taxon>Clostridia</taxon>
        <taxon>Eubacteriales</taxon>
        <taxon>Clostridiaceae</taxon>
        <taxon>Clostridium</taxon>
    </lineage>
</organism>
<dbReference type="Proteomes" id="UP000095558">
    <property type="component" value="Unassembled WGS sequence"/>
</dbReference>
<name>A0A174J694_9CLOT</name>
<dbReference type="EMBL" id="CYZV01000097">
    <property type="protein sequence ID" value="CUO93158.1"/>
    <property type="molecule type" value="Genomic_DNA"/>
</dbReference>
<keyword evidence="1" id="KW-1133">Transmembrane helix</keyword>
<feature type="transmembrane region" description="Helical" evidence="1">
    <location>
        <begin position="6"/>
        <end position="23"/>
    </location>
</feature>
<evidence type="ECO:0000313" key="2">
    <source>
        <dbReference type="EMBL" id="CUO93158.1"/>
    </source>
</evidence>
<proteinExistence type="predicted"/>
<sequence>MGALWFLYTLLIISIMAPLLYKLSWKIVMPIAILLNILVPKYN</sequence>
<gene>
    <name evidence="2" type="ORF">ERS852470_03725</name>
</gene>
<evidence type="ECO:0000256" key="1">
    <source>
        <dbReference type="SAM" id="Phobius"/>
    </source>
</evidence>
<evidence type="ECO:0000313" key="3">
    <source>
        <dbReference type="Proteomes" id="UP000095558"/>
    </source>
</evidence>
<protein>
    <submittedName>
        <fullName evidence="2">Uncharacterized protein</fullName>
    </submittedName>
</protein>
<dbReference type="AlphaFoldDB" id="A0A174J694"/>
<keyword evidence="1" id="KW-0472">Membrane</keyword>
<reference evidence="2 3" key="1">
    <citation type="submission" date="2015-09" db="EMBL/GenBank/DDBJ databases">
        <authorList>
            <consortium name="Pathogen Informatics"/>
        </authorList>
    </citation>
    <scope>NUCLEOTIDE SEQUENCE [LARGE SCALE GENOMIC DNA]</scope>
    <source>
        <strain evidence="2 3">2789STDY5834855</strain>
    </source>
</reference>
<keyword evidence="1" id="KW-0812">Transmembrane</keyword>
<accession>A0A174J694</accession>